<name>A0A0P9GGN9_9GAMM</name>
<evidence type="ECO:0000256" key="1">
    <source>
        <dbReference type="ARBA" id="ARBA00001917"/>
    </source>
</evidence>
<evidence type="ECO:0000256" key="2">
    <source>
        <dbReference type="ARBA" id="ARBA00022630"/>
    </source>
</evidence>
<keyword evidence="3" id="KW-0288">FMN</keyword>
<proteinExistence type="predicted"/>
<comment type="cofactor">
    <cofactor evidence="1">
        <name>FMN</name>
        <dbReference type="ChEBI" id="CHEBI:58210"/>
    </cofactor>
</comment>
<dbReference type="EMBL" id="FMUN01000001">
    <property type="protein sequence ID" value="SCX75529.1"/>
    <property type="molecule type" value="Genomic_DNA"/>
</dbReference>
<dbReference type="Gene3D" id="3.40.50.360">
    <property type="match status" value="1"/>
</dbReference>
<evidence type="ECO:0000313" key="5">
    <source>
        <dbReference type="EMBL" id="SCX75529.1"/>
    </source>
</evidence>
<dbReference type="AlphaFoldDB" id="A0A0P9GGN9"/>
<keyword evidence="6" id="KW-1185">Reference proteome</keyword>
<reference evidence="6" key="1">
    <citation type="submission" date="2016-10" db="EMBL/GenBank/DDBJ databases">
        <authorList>
            <person name="Varghese N."/>
        </authorList>
    </citation>
    <scope>NUCLEOTIDE SEQUENCE [LARGE SCALE GENOMIC DNA]</scope>
    <source>
        <strain evidence="6">HL 19</strain>
    </source>
</reference>
<keyword evidence="2" id="KW-0285">Flavoprotein</keyword>
<evidence type="ECO:0000313" key="6">
    <source>
        <dbReference type="Proteomes" id="UP000183104"/>
    </source>
</evidence>
<dbReference type="InterPro" id="IPR008254">
    <property type="entry name" value="Flavodoxin/NO_synth"/>
</dbReference>
<accession>A0A0P9GGN9</accession>
<protein>
    <submittedName>
        <fullName evidence="5">Menaquinone-dependent protoporphyrinogen oxidase</fullName>
    </submittedName>
</protein>
<dbReference type="GO" id="GO:0009055">
    <property type="term" value="F:electron transfer activity"/>
    <property type="evidence" value="ECO:0007669"/>
    <property type="project" value="InterPro"/>
</dbReference>
<dbReference type="PROSITE" id="PS50902">
    <property type="entry name" value="FLAVODOXIN_LIKE"/>
    <property type="match status" value="1"/>
</dbReference>
<dbReference type="Proteomes" id="UP000183104">
    <property type="component" value="Unassembled WGS sequence"/>
</dbReference>
<dbReference type="Pfam" id="PF12724">
    <property type="entry name" value="Flavodoxin_5"/>
    <property type="match status" value="1"/>
</dbReference>
<dbReference type="PANTHER" id="PTHR38030:SF2">
    <property type="entry name" value="PROTOPORPHYRINOGEN IX DEHYDROGENASE [QUINONE]"/>
    <property type="match status" value="1"/>
</dbReference>
<dbReference type="OrthoDB" id="9795729at2"/>
<sequence length="194" mass="21683">MRILIVYGTGEGQTRKIAETLGGQIRRADHHVEVHRGDQLPEGLSPAACDGVLVGASLHAGHHQAYIRRFIRRHRPELRAVPSAFFSVSGSAASPDPAAQAQIRELVEVFLAEEGWQPDRWATFAGAIPYTRYGRLKRWVMRRIIARAGGPTDTSRDWELTDWEEVERFGAGFLELVEGKVPKGRRHVGQELLS</sequence>
<feature type="domain" description="Flavodoxin-like" evidence="4">
    <location>
        <begin position="3"/>
        <end position="144"/>
    </location>
</feature>
<dbReference type="InterPro" id="IPR029039">
    <property type="entry name" value="Flavoprotein-like_sf"/>
</dbReference>
<dbReference type="SUPFAM" id="SSF52218">
    <property type="entry name" value="Flavoproteins"/>
    <property type="match status" value="1"/>
</dbReference>
<dbReference type="InterPro" id="IPR001226">
    <property type="entry name" value="Flavodoxin_CS"/>
</dbReference>
<dbReference type="InterPro" id="IPR052200">
    <property type="entry name" value="Protoporphyrinogen_IX_DH"/>
</dbReference>
<gene>
    <name evidence="5" type="ORF">SAMN05661077_0247</name>
</gene>
<dbReference type="GO" id="GO:0010181">
    <property type="term" value="F:FMN binding"/>
    <property type="evidence" value="ECO:0007669"/>
    <property type="project" value="InterPro"/>
</dbReference>
<evidence type="ECO:0000259" key="4">
    <source>
        <dbReference type="PROSITE" id="PS50902"/>
    </source>
</evidence>
<dbReference type="GO" id="GO:0070819">
    <property type="term" value="F:menaquinone-dependent protoporphyrinogen oxidase activity"/>
    <property type="evidence" value="ECO:0007669"/>
    <property type="project" value="TreeGrafter"/>
</dbReference>
<dbReference type="PANTHER" id="PTHR38030">
    <property type="entry name" value="PROTOPORPHYRINOGEN IX DEHYDROGENASE [MENAQUINONE]"/>
    <property type="match status" value="1"/>
</dbReference>
<dbReference type="InterPro" id="IPR026816">
    <property type="entry name" value="Flavodoxin_dom"/>
</dbReference>
<evidence type="ECO:0000256" key="3">
    <source>
        <dbReference type="ARBA" id="ARBA00022643"/>
    </source>
</evidence>
<dbReference type="PROSITE" id="PS00201">
    <property type="entry name" value="FLAVODOXIN"/>
    <property type="match status" value="1"/>
</dbReference>
<dbReference type="GO" id="GO:0006783">
    <property type="term" value="P:heme biosynthetic process"/>
    <property type="evidence" value="ECO:0007669"/>
    <property type="project" value="TreeGrafter"/>
</dbReference>
<organism evidence="5 6">
    <name type="scientific">Thiohalorhabdus denitrificans</name>
    <dbReference type="NCBI Taxonomy" id="381306"/>
    <lineage>
        <taxon>Bacteria</taxon>
        <taxon>Pseudomonadati</taxon>
        <taxon>Pseudomonadota</taxon>
        <taxon>Gammaproteobacteria</taxon>
        <taxon>Thiohalorhabdales</taxon>
        <taxon>Thiohalorhabdaceae</taxon>
        <taxon>Thiohalorhabdus</taxon>
    </lineage>
</organism>
<dbReference type="STRING" id="381306.AN478_13015"/>
<dbReference type="RefSeq" id="WP_074471169.1">
    <property type="nucleotide sequence ID" value="NZ_FMUN01000001.1"/>
</dbReference>